<dbReference type="PANTHER" id="PTHR34145:SF28">
    <property type="entry name" value="F-BOX DOMAIN-CONTAINING PROTEIN"/>
    <property type="match status" value="1"/>
</dbReference>
<dbReference type="Gene3D" id="3.80.10.10">
    <property type="entry name" value="Ribonuclease Inhibitor"/>
    <property type="match status" value="1"/>
</dbReference>
<proteinExistence type="predicted"/>
<name>A0A1R3I6B9_9ROSI</name>
<dbReference type="SUPFAM" id="SSF52047">
    <property type="entry name" value="RNI-like"/>
    <property type="match status" value="1"/>
</dbReference>
<organism evidence="3 4">
    <name type="scientific">Corchorus olitorius</name>
    <dbReference type="NCBI Taxonomy" id="93759"/>
    <lineage>
        <taxon>Eukaryota</taxon>
        <taxon>Viridiplantae</taxon>
        <taxon>Streptophyta</taxon>
        <taxon>Embryophyta</taxon>
        <taxon>Tracheophyta</taxon>
        <taxon>Spermatophyta</taxon>
        <taxon>Magnoliopsida</taxon>
        <taxon>eudicotyledons</taxon>
        <taxon>Gunneridae</taxon>
        <taxon>Pentapetalae</taxon>
        <taxon>rosids</taxon>
        <taxon>malvids</taxon>
        <taxon>Malvales</taxon>
        <taxon>Malvaceae</taxon>
        <taxon>Grewioideae</taxon>
        <taxon>Apeibeae</taxon>
        <taxon>Corchorus</taxon>
    </lineage>
</organism>
<reference evidence="4" key="1">
    <citation type="submission" date="2013-09" db="EMBL/GenBank/DDBJ databases">
        <title>Corchorus olitorius genome sequencing.</title>
        <authorList>
            <person name="Alam M."/>
            <person name="Haque M.S."/>
            <person name="Islam M.S."/>
            <person name="Emdad E.M."/>
            <person name="Islam M.M."/>
            <person name="Ahmed B."/>
            <person name="Halim A."/>
            <person name="Hossen Q.M.M."/>
            <person name="Hossain M.Z."/>
            <person name="Ahmed R."/>
            <person name="Khan M.M."/>
            <person name="Islam R."/>
            <person name="Rashid M.M."/>
            <person name="Khan S.A."/>
            <person name="Rahman M.S."/>
            <person name="Alam M."/>
            <person name="Yahiya A.S."/>
            <person name="Khan M.S."/>
            <person name="Azam M.S."/>
            <person name="Haque T."/>
            <person name="Lashkar M.Z.H."/>
            <person name="Akhand A.I."/>
            <person name="Morshed G."/>
            <person name="Roy S."/>
            <person name="Uddin K.S."/>
            <person name="Rabeya T."/>
            <person name="Hossain A.S."/>
            <person name="Chowdhury A."/>
            <person name="Snigdha A.R."/>
            <person name="Mortoza M.S."/>
            <person name="Matin S.A."/>
            <person name="Hoque S.M.E."/>
            <person name="Islam M.K."/>
            <person name="Roy D.K."/>
            <person name="Haider R."/>
            <person name="Moosa M.M."/>
            <person name="Elias S.M."/>
            <person name="Hasan A.M."/>
            <person name="Jahan S."/>
            <person name="Shafiuddin M."/>
            <person name="Mahmood N."/>
            <person name="Shommy N.S."/>
        </authorList>
    </citation>
    <scope>NUCLEOTIDE SEQUENCE [LARGE SCALE GENOMIC DNA]</scope>
    <source>
        <strain evidence="4">cv. O-4</strain>
    </source>
</reference>
<dbReference type="InterPro" id="IPR055357">
    <property type="entry name" value="LRR_At1g61320_AtMIF1"/>
</dbReference>
<dbReference type="InterPro" id="IPR055411">
    <property type="entry name" value="LRR_FXL15/At3g58940/PEG3-like"/>
</dbReference>
<feature type="domain" description="At1g61320/AtMIF1 LRR" evidence="1">
    <location>
        <begin position="159"/>
        <end position="260"/>
    </location>
</feature>
<keyword evidence="4" id="KW-1185">Reference proteome</keyword>
<dbReference type="PANTHER" id="PTHR34145">
    <property type="entry name" value="OS02G0105600 PROTEIN"/>
    <property type="match status" value="1"/>
</dbReference>
<evidence type="ECO:0000313" key="3">
    <source>
        <dbReference type="EMBL" id="OMO78104.1"/>
    </source>
</evidence>
<comment type="caution">
    <text evidence="3">The sequence shown here is derived from an EMBL/GenBank/DDBJ whole genome shotgun (WGS) entry which is preliminary data.</text>
</comment>
<dbReference type="OrthoDB" id="613853at2759"/>
<evidence type="ECO:0000259" key="2">
    <source>
        <dbReference type="Pfam" id="PF24758"/>
    </source>
</evidence>
<gene>
    <name evidence="3" type="ORF">COLO4_24852</name>
</gene>
<dbReference type="STRING" id="93759.A0A1R3I6B9"/>
<evidence type="ECO:0000313" key="4">
    <source>
        <dbReference type="Proteomes" id="UP000187203"/>
    </source>
</evidence>
<dbReference type="Proteomes" id="UP000187203">
    <property type="component" value="Unassembled WGS sequence"/>
</dbReference>
<dbReference type="EMBL" id="AWUE01018820">
    <property type="protein sequence ID" value="OMO78104.1"/>
    <property type="molecule type" value="Genomic_DNA"/>
</dbReference>
<dbReference type="InterPro" id="IPR053772">
    <property type="entry name" value="At1g61320/At1g61330-like"/>
</dbReference>
<feature type="domain" description="F-box/LRR-repeat protein 15/At3g58940/PEG3-like LRR" evidence="2">
    <location>
        <begin position="39"/>
        <end position="145"/>
    </location>
</feature>
<dbReference type="Pfam" id="PF23622">
    <property type="entry name" value="LRR_At1g61320_AtMIF1"/>
    <property type="match status" value="1"/>
</dbReference>
<dbReference type="AlphaFoldDB" id="A0A1R3I6B9"/>
<sequence length="304" mass="34677">MPAPLCFGYFEDFPVNGELQKATSISFAISKIEGVSRLELDLTSRPFPLSLDVREHYSIPLNLFNKTKGMEPYLMQLHSVLSIPTSCVNVQNGFRSLRELVLKFVDVADELFETILSGCTSLECLYLLHSRRLVNLKHTVPHLKLKCLEEQAFSKVPIFCNLKHLSLTSYNNFKGQRGVQACYQMAVCFLKASPFLHRLELNFELLPDSVGSHELRRVPISQHKHLKEVFVSGFYGQKTVTDFIRYIVDDTIALEKIEITCYVDAIDPDAPVYLLKDVARVKASIRELRQNLPGHTQLKFLDNL</sequence>
<dbReference type="Pfam" id="PF24758">
    <property type="entry name" value="LRR_At5g56370"/>
    <property type="match status" value="1"/>
</dbReference>
<evidence type="ECO:0000259" key="1">
    <source>
        <dbReference type="Pfam" id="PF23622"/>
    </source>
</evidence>
<accession>A0A1R3I6B9</accession>
<protein>
    <submittedName>
        <fullName evidence="3">Leucine-rich repeat 2</fullName>
    </submittedName>
</protein>
<dbReference type="InterPro" id="IPR032675">
    <property type="entry name" value="LRR_dom_sf"/>
</dbReference>